<feature type="region of interest" description="Disordered" evidence="1">
    <location>
        <begin position="484"/>
        <end position="504"/>
    </location>
</feature>
<organism evidence="3 4">
    <name type="scientific">Asaia bogorensis</name>
    <dbReference type="NCBI Taxonomy" id="91915"/>
    <lineage>
        <taxon>Bacteria</taxon>
        <taxon>Pseudomonadati</taxon>
        <taxon>Pseudomonadota</taxon>
        <taxon>Alphaproteobacteria</taxon>
        <taxon>Acetobacterales</taxon>
        <taxon>Acetobacteraceae</taxon>
        <taxon>Asaia</taxon>
    </lineage>
</organism>
<reference evidence="3 4" key="2">
    <citation type="journal article" date="2014" name="PLoS ONE">
        <title>Evolution of mitochondria reconstructed from the energy metabolism of living bacteria.</title>
        <authorList>
            <person name="Degli Esposti M."/>
            <person name="Chouaia B."/>
            <person name="Comandatore F."/>
            <person name="Crotti E."/>
            <person name="Sassera D."/>
            <person name="Lievens P.M."/>
            <person name="Daffonchio D."/>
            <person name="Bandi C."/>
        </authorList>
    </citation>
    <scope>NUCLEOTIDE SEQUENCE [LARGE SCALE GENOMIC DNA]</scope>
    <source>
        <strain evidence="3 4">SF2.1</strain>
    </source>
</reference>
<evidence type="ECO:0000313" key="4">
    <source>
        <dbReference type="Proteomes" id="UP000027583"/>
    </source>
</evidence>
<dbReference type="PANTHER" id="PTHR34219">
    <property type="entry name" value="IRON-REGULATED INNER MEMBRANE PROTEIN-RELATED"/>
    <property type="match status" value="1"/>
</dbReference>
<dbReference type="EMBL" id="CBLX010000009">
    <property type="protein sequence ID" value="CDG39195.1"/>
    <property type="molecule type" value="Genomic_DNA"/>
</dbReference>
<dbReference type="AlphaFoldDB" id="A0A060QE87"/>
<proteinExistence type="predicted"/>
<dbReference type="InterPro" id="IPR005625">
    <property type="entry name" value="PepSY-ass_TM"/>
</dbReference>
<dbReference type="RefSeq" id="WP_023978597.1">
    <property type="nucleotide sequence ID" value="NZ_CBLX010000009.1"/>
</dbReference>
<dbReference type="Proteomes" id="UP000027583">
    <property type="component" value="Unassembled WGS sequence"/>
</dbReference>
<sequence>MTDRAKQWRKKAVRAAFLIHRWLGIGLGALMLLWCLSGMVMLWKPWPQPDEQLARLAHEPLRFDRPPVLPDLHGSYRQFRLVMAGSVPVLQVMDDKAESRNYDLRTGQILGPKDIYPDPAALAEVAGRYAALEGETVPPVFRGLRRVDQWILNTKGHDAGFYRFDFDSPRHTILYLSPLTGDVVQATTRKTRFWSWLGAIPHWLYFSQLRRHPVIWSDTLIVLSGLGVTLTTLGLWIGLRRFRVGRRLSPYRGTHLIHHATGSVFGLFLLSWILTGFLSMNPAGLMAHKPSPLWMSQWRGTLPASAVEETVAALTRVPHQSFRDILALPGVHGTRLLVTDAEGNPQRLDLTLAPSPLTASELVDTMAQTGTAAEVTLLQNDDAYYFSTHHKRRVFPVFRLIGKDRARLYLDARSGEALLRIDTAEKGSRWVIYGPHDLDFFSWLREPDARLWIILPLLCGVSLICLSGLWIGVQRCRHRRHSPARLDRATRNRSGRKPRRHARS</sequence>
<dbReference type="PANTHER" id="PTHR34219:SF6">
    <property type="entry name" value="BLR3280 PROTEIN"/>
    <property type="match status" value="1"/>
</dbReference>
<evidence type="ECO:0000256" key="2">
    <source>
        <dbReference type="SAM" id="Phobius"/>
    </source>
</evidence>
<evidence type="ECO:0000313" key="3">
    <source>
        <dbReference type="EMBL" id="CDG39195.1"/>
    </source>
</evidence>
<accession>A0A060QE87</accession>
<reference evidence="3 4" key="1">
    <citation type="journal article" date="2014" name="Genome Biol. Evol.">
        <title>Acetic acid bacteria genomes reveal functional traits for adaptation to life in insect guts.</title>
        <authorList>
            <person name="Chouaia B."/>
            <person name="Gaiarsa S."/>
            <person name="Crotti E."/>
            <person name="Comandatore F."/>
            <person name="Degli Esposti M."/>
            <person name="Ricci I."/>
            <person name="Alma A."/>
            <person name="Favia G."/>
            <person name="Bandi C."/>
            <person name="Daffonchio D."/>
        </authorList>
    </citation>
    <scope>NUCLEOTIDE SEQUENCE [LARGE SCALE GENOMIC DNA]</scope>
    <source>
        <strain evidence="3 4">SF2.1</strain>
    </source>
</reference>
<feature type="transmembrane region" description="Helical" evidence="2">
    <location>
        <begin position="451"/>
        <end position="473"/>
    </location>
</feature>
<feature type="compositionally biased region" description="Basic residues" evidence="1">
    <location>
        <begin position="491"/>
        <end position="504"/>
    </location>
</feature>
<evidence type="ECO:0000256" key="1">
    <source>
        <dbReference type="SAM" id="MobiDB-lite"/>
    </source>
</evidence>
<feature type="transmembrane region" description="Helical" evidence="2">
    <location>
        <begin position="21"/>
        <end position="43"/>
    </location>
</feature>
<protein>
    <submittedName>
        <fullName evidence="3">Optional hypothetical component of the B12 transporter BtuN</fullName>
    </submittedName>
</protein>
<comment type="caution">
    <text evidence="3">The sequence shown here is derived from an EMBL/GenBank/DDBJ whole genome shotgun (WGS) entry which is preliminary data.</text>
</comment>
<feature type="transmembrane region" description="Helical" evidence="2">
    <location>
        <begin position="214"/>
        <end position="239"/>
    </location>
</feature>
<name>A0A060QE87_9PROT</name>
<gene>
    <name evidence="3" type="ORF">ASAP_1150</name>
</gene>
<keyword evidence="2" id="KW-1133">Transmembrane helix</keyword>
<feature type="transmembrane region" description="Helical" evidence="2">
    <location>
        <begin position="260"/>
        <end position="280"/>
    </location>
</feature>
<keyword evidence="2" id="KW-0472">Membrane</keyword>
<dbReference type="eggNOG" id="COG3182">
    <property type="taxonomic scope" value="Bacteria"/>
</dbReference>
<dbReference type="Pfam" id="PF03929">
    <property type="entry name" value="PepSY_TM"/>
    <property type="match status" value="1"/>
</dbReference>
<keyword evidence="2" id="KW-0812">Transmembrane</keyword>